<gene>
    <name evidence="1" type="ORF">CFS9_39200</name>
</gene>
<evidence type="ECO:0000313" key="1">
    <source>
        <dbReference type="EMBL" id="BFM45279.1"/>
    </source>
</evidence>
<dbReference type="AlphaFoldDB" id="A0AAT9H794"/>
<evidence type="ECO:0008006" key="2">
    <source>
        <dbReference type="Google" id="ProtNLM"/>
    </source>
</evidence>
<organism evidence="1">
    <name type="scientific">Flavobacterium sp. CFS9</name>
    <dbReference type="NCBI Taxonomy" id="3143118"/>
    <lineage>
        <taxon>Bacteria</taxon>
        <taxon>Pseudomonadati</taxon>
        <taxon>Bacteroidota</taxon>
        <taxon>Flavobacteriia</taxon>
        <taxon>Flavobacteriales</taxon>
        <taxon>Flavobacteriaceae</taxon>
        <taxon>Flavobacterium</taxon>
    </lineage>
</organism>
<proteinExistence type="predicted"/>
<reference evidence="1" key="1">
    <citation type="submission" date="2024-05" db="EMBL/GenBank/DDBJ databases">
        <title>Whole-Genome Sequence of CFS9, a Potential Fish Probiotic Isolated from the Body Surface of Silurus asotus.</title>
        <authorList>
            <person name="Kojima M."/>
            <person name="Tobioka K."/>
            <person name="Yokota K."/>
            <person name="Nakatani H."/>
            <person name="Hori K."/>
            <person name="Tamaru Y."/>
            <person name="Okazaki F."/>
        </authorList>
    </citation>
    <scope>NUCLEOTIDE SEQUENCE</scope>
    <source>
        <strain evidence="1">CFS9</strain>
    </source>
</reference>
<accession>A0AAT9H794</accession>
<name>A0AAT9H794_9FLAO</name>
<protein>
    <recommendedName>
        <fullName evidence="2">Lipoprotein</fullName>
    </recommendedName>
</protein>
<dbReference type="EMBL" id="AP031573">
    <property type="protein sequence ID" value="BFM45279.1"/>
    <property type="molecule type" value="Genomic_DNA"/>
</dbReference>
<dbReference type="RefSeq" id="WP_369616279.1">
    <property type="nucleotide sequence ID" value="NZ_AP031573.1"/>
</dbReference>
<dbReference type="PROSITE" id="PS51257">
    <property type="entry name" value="PROKAR_LIPOPROTEIN"/>
    <property type="match status" value="1"/>
</dbReference>
<sequence length="151" mass="17903">MRNKFFGIIIIIIFVACKPQERTAKSRSCSGEVTIQYDKVQQSDKSKLIANKSLNSFTVYFLSNYRDTIQGYVNDKKKFEKFVDLDDNSDSMKEKFIYDYSQDKEIPALKIISKTTKNCFDILIDKKYKIIYVFKNNDKWIVRFSNIYYVN</sequence>